<dbReference type="EMBL" id="PEUH01000008">
    <property type="protein sequence ID" value="PIV31945.1"/>
    <property type="molecule type" value="Genomic_DNA"/>
</dbReference>
<name>A0A2M7CQL7_9BACT</name>
<protein>
    <submittedName>
        <fullName evidence="2">Uncharacterized protein</fullName>
    </submittedName>
</protein>
<keyword evidence="1" id="KW-0732">Signal</keyword>
<evidence type="ECO:0000313" key="2">
    <source>
        <dbReference type="EMBL" id="PIV31945.1"/>
    </source>
</evidence>
<dbReference type="AlphaFoldDB" id="A0A2M7CQL7"/>
<gene>
    <name evidence="2" type="ORF">COS33_00485</name>
</gene>
<proteinExistence type="predicted"/>
<evidence type="ECO:0000256" key="1">
    <source>
        <dbReference type="SAM" id="SignalP"/>
    </source>
</evidence>
<feature type="signal peptide" evidence="1">
    <location>
        <begin position="1"/>
        <end position="25"/>
    </location>
</feature>
<dbReference type="Proteomes" id="UP000230595">
    <property type="component" value="Unassembled WGS sequence"/>
</dbReference>
<reference evidence="3" key="1">
    <citation type="submission" date="2017-09" db="EMBL/GenBank/DDBJ databases">
        <title>Depth-based differentiation of microbial function through sediment-hosted aquifers and enrichment of novel symbionts in the deep terrestrial subsurface.</title>
        <authorList>
            <person name="Probst A.J."/>
            <person name="Ladd B."/>
            <person name="Jarett J.K."/>
            <person name="Geller-Mcgrath D.E."/>
            <person name="Sieber C.M.K."/>
            <person name="Emerson J.B."/>
            <person name="Anantharaman K."/>
            <person name="Thomas B.C."/>
            <person name="Malmstrom R."/>
            <person name="Stieglmeier M."/>
            <person name="Klingl A."/>
            <person name="Woyke T."/>
            <person name="Ryan C.M."/>
            <person name="Banfield J.F."/>
        </authorList>
    </citation>
    <scope>NUCLEOTIDE SEQUENCE [LARGE SCALE GENOMIC DNA]</scope>
</reference>
<accession>A0A2M7CQL7</accession>
<feature type="chain" id="PRO_5014992954" evidence="1">
    <location>
        <begin position="26"/>
        <end position="283"/>
    </location>
</feature>
<evidence type="ECO:0000313" key="3">
    <source>
        <dbReference type="Proteomes" id="UP000230595"/>
    </source>
</evidence>
<organism evidence="2 3">
    <name type="scientific">Candidatus Wolfebacteria bacterium CG02_land_8_20_14_3_00_37_12</name>
    <dbReference type="NCBI Taxonomy" id="1975066"/>
    <lineage>
        <taxon>Bacteria</taxon>
        <taxon>Candidatus Wolfeibacteriota</taxon>
    </lineage>
</organism>
<comment type="caution">
    <text evidence="2">The sequence shown here is derived from an EMBL/GenBank/DDBJ whole genome shotgun (WGS) entry which is preliminary data.</text>
</comment>
<sequence length="283" mass="30447">MFKIKIILVIFLLSTFYFLFSTVFAATNIDSTYKYAWNDVIGWVDFYTTNNVNVSSTQLTGYASSSIGFVALDCATSPSGNVCGTSDFKVLKDGTGGLSGYAWNDNVGWISFSGTTTESQVYGVSVSPSNGDFSGWAWNDNVGWFSFNCNDSGAGGCSPVDYKVKTGFTSTSTSGSLVSSVFDTWAIGGSAMNTIMWQGTQPSGTSVKFQIASSNSADGTWDYKGPGGSETTYYSPVDKGIPAQINLANHNNKRYFRYKIFLYSDASGTNSPTVTDVIINWSP</sequence>